<name>A0A3P8ME53_TSUPA</name>
<sequence length="213" mass="21322">MHPSQRNRRPVAVIPGAPLLVPELVGTPGDPDADRLRSAALAAGAWLGARAGTWRVIAAEPVTRDDEASAGTLAGFGADVIVTTGPGAPSNDLPPSSAWPVPLLLAAWLRGAAAPSARIVDGDDAEGLLFVLDGPNTLTARAPGGHRPEDLEVFDAQVAAVCEGGAAEGLDEAWRAAAAACAGGPVDVLYRGAPFGVGYLVATGGTPEGGGAW</sequence>
<accession>A0A3P8ME53</accession>
<organism evidence="1 2">
    <name type="scientific">Tsukamurella paurometabola</name>
    <name type="common">Corynebacterium paurometabolum</name>
    <dbReference type="NCBI Taxonomy" id="2061"/>
    <lineage>
        <taxon>Bacteria</taxon>
        <taxon>Bacillati</taxon>
        <taxon>Actinomycetota</taxon>
        <taxon>Actinomycetes</taxon>
        <taxon>Mycobacteriales</taxon>
        <taxon>Tsukamurellaceae</taxon>
        <taxon>Tsukamurella</taxon>
    </lineage>
</organism>
<reference evidence="1 2" key="1">
    <citation type="submission" date="2018-12" db="EMBL/GenBank/DDBJ databases">
        <authorList>
            <consortium name="Pathogen Informatics"/>
        </authorList>
    </citation>
    <scope>NUCLEOTIDE SEQUENCE [LARGE SCALE GENOMIC DNA]</scope>
    <source>
        <strain evidence="1 2">NCTC10741</strain>
    </source>
</reference>
<dbReference type="OrthoDB" id="4543339at2"/>
<dbReference type="RefSeq" id="WP_126198267.1">
    <property type="nucleotide sequence ID" value="NZ_CP085954.1"/>
</dbReference>
<evidence type="ECO:0000313" key="2">
    <source>
        <dbReference type="Proteomes" id="UP000271626"/>
    </source>
</evidence>
<dbReference type="EMBL" id="LR131273">
    <property type="protein sequence ID" value="VDR41136.1"/>
    <property type="molecule type" value="Genomic_DNA"/>
</dbReference>
<evidence type="ECO:0000313" key="1">
    <source>
        <dbReference type="EMBL" id="VDR41136.1"/>
    </source>
</evidence>
<protein>
    <submittedName>
        <fullName evidence="1">Uncharacterized protein</fullName>
    </submittedName>
</protein>
<dbReference type="AlphaFoldDB" id="A0A3P8ME53"/>
<gene>
    <name evidence="1" type="ORF">NCTC10741_04306</name>
</gene>
<proteinExistence type="predicted"/>
<dbReference type="Proteomes" id="UP000271626">
    <property type="component" value="Chromosome"/>
</dbReference>